<reference evidence="4 5" key="1">
    <citation type="submission" date="2024-01" db="EMBL/GenBank/DDBJ databases">
        <title>The complete chloroplast genome sequence of Lithospermum erythrorhizon: insights into the phylogenetic relationship among Boraginaceae species and the maternal lineages of purple gromwells.</title>
        <authorList>
            <person name="Okada T."/>
            <person name="Watanabe K."/>
        </authorList>
    </citation>
    <scope>NUCLEOTIDE SEQUENCE [LARGE SCALE GENOMIC DNA]</scope>
</reference>
<dbReference type="InterPro" id="IPR001584">
    <property type="entry name" value="Integrase_cat-core"/>
</dbReference>
<feature type="domain" description="Integrase catalytic" evidence="3">
    <location>
        <begin position="141"/>
        <end position="264"/>
    </location>
</feature>
<dbReference type="Pfam" id="PF13976">
    <property type="entry name" value="gag_pre-integrs"/>
    <property type="match status" value="1"/>
</dbReference>
<evidence type="ECO:0000313" key="4">
    <source>
        <dbReference type="EMBL" id="GAA0151417.1"/>
    </source>
</evidence>
<dbReference type="AlphaFoldDB" id="A0AAV3PI51"/>
<dbReference type="EMBL" id="BAABME010001782">
    <property type="protein sequence ID" value="GAA0151417.1"/>
    <property type="molecule type" value="Genomic_DNA"/>
</dbReference>
<proteinExistence type="predicted"/>
<dbReference type="SUPFAM" id="SSF53098">
    <property type="entry name" value="Ribonuclease H-like"/>
    <property type="match status" value="1"/>
</dbReference>
<keyword evidence="4" id="KW-0472">Membrane</keyword>
<dbReference type="SUPFAM" id="SSF56672">
    <property type="entry name" value="DNA/RNA polymerases"/>
    <property type="match status" value="1"/>
</dbReference>
<dbReference type="Proteomes" id="UP001454036">
    <property type="component" value="Unassembled WGS sequence"/>
</dbReference>
<evidence type="ECO:0000256" key="2">
    <source>
        <dbReference type="ARBA" id="ARBA00022801"/>
    </source>
</evidence>
<keyword evidence="4" id="KW-0675">Receptor</keyword>
<organism evidence="4 5">
    <name type="scientific">Lithospermum erythrorhizon</name>
    <name type="common">Purple gromwell</name>
    <name type="synonym">Lithospermum officinale var. erythrorhizon</name>
    <dbReference type="NCBI Taxonomy" id="34254"/>
    <lineage>
        <taxon>Eukaryota</taxon>
        <taxon>Viridiplantae</taxon>
        <taxon>Streptophyta</taxon>
        <taxon>Embryophyta</taxon>
        <taxon>Tracheophyta</taxon>
        <taxon>Spermatophyta</taxon>
        <taxon>Magnoliopsida</taxon>
        <taxon>eudicotyledons</taxon>
        <taxon>Gunneridae</taxon>
        <taxon>Pentapetalae</taxon>
        <taxon>asterids</taxon>
        <taxon>lamiids</taxon>
        <taxon>Boraginales</taxon>
        <taxon>Boraginaceae</taxon>
        <taxon>Boraginoideae</taxon>
        <taxon>Lithospermeae</taxon>
        <taxon>Lithospermum</taxon>
    </lineage>
</organism>
<dbReference type="InterPro" id="IPR025724">
    <property type="entry name" value="GAG-pre-integrase_dom"/>
</dbReference>
<evidence type="ECO:0000259" key="3">
    <source>
        <dbReference type="PROSITE" id="PS50994"/>
    </source>
</evidence>
<keyword evidence="5" id="KW-1185">Reference proteome</keyword>
<dbReference type="GO" id="GO:0015074">
    <property type="term" value="P:DNA integration"/>
    <property type="evidence" value="ECO:0007669"/>
    <property type="project" value="InterPro"/>
</dbReference>
<name>A0AAV3PI51_LITER</name>
<accession>A0AAV3PI51</accession>
<dbReference type="InterPro" id="IPR012337">
    <property type="entry name" value="RNaseH-like_sf"/>
</dbReference>
<dbReference type="InterPro" id="IPR057670">
    <property type="entry name" value="SH3_retrovirus"/>
</dbReference>
<comment type="caution">
    <text evidence="4">The sequence shown here is derived from an EMBL/GenBank/DDBJ whole genome shotgun (WGS) entry which is preliminary data.</text>
</comment>
<dbReference type="Pfam" id="PF25597">
    <property type="entry name" value="SH3_retrovirus"/>
    <property type="match status" value="1"/>
</dbReference>
<dbReference type="Pfam" id="PF07727">
    <property type="entry name" value="RVT_2"/>
    <property type="match status" value="1"/>
</dbReference>
<dbReference type="GO" id="GO:0003676">
    <property type="term" value="F:nucleic acid binding"/>
    <property type="evidence" value="ECO:0007669"/>
    <property type="project" value="InterPro"/>
</dbReference>
<evidence type="ECO:0000256" key="1">
    <source>
        <dbReference type="ARBA" id="ARBA00022723"/>
    </source>
</evidence>
<dbReference type="PANTHER" id="PTHR42648">
    <property type="entry name" value="TRANSPOSASE, PUTATIVE-RELATED"/>
    <property type="match status" value="1"/>
</dbReference>
<dbReference type="InterPro" id="IPR043502">
    <property type="entry name" value="DNA/RNA_pol_sf"/>
</dbReference>
<keyword evidence="4" id="KW-0812">Transmembrane</keyword>
<dbReference type="Gene3D" id="3.30.420.10">
    <property type="entry name" value="Ribonuclease H-like superfamily/Ribonuclease H"/>
    <property type="match status" value="1"/>
</dbReference>
<keyword evidence="1" id="KW-0479">Metal-binding</keyword>
<protein>
    <submittedName>
        <fullName evidence="4">Transmembrane signal receptor</fullName>
    </submittedName>
</protein>
<keyword evidence="2" id="KW-0378">Hydrolase</keyword>
<evidence type="ECO:0000313" key="5">
    <source>
        <dbReference type="Proteomes" id="UP001454036"/>
    </source>
</evidence>
<dbReference type="InterPro" id="IPR013103">
    <property type="entry name" value="RVT_2"/>
</dbReference>
<gene>
    <name evidence="4" type="ORF">LIER_10143</name>
</gene>
<sequence length="814" mass="92299">MYELGHLWPYGSCCAQGKRPCTGRGSFRESSSGETGLIASPVSRLSDLDCFVQFAHNVCTIQDCSSRTLIGAGECRDGLYYFQRIIGMRALHVTQTVSPEMWHQRLGHPSDKIVRSLPFISRSSDVLNKACTTYHRAKHTRESFPISTHKSSRCFELIHCDVWGPYRTVSSCGARYFLTLVDDYSRVVWVFLLIDKTKVFRYFIQFLAMIDRQFNAKVTMVRSDNGTEFFYPRDYFLNNEIVFQTSCVGTPQQNGRVERKHRHISNVARALHFQVYYELLVFGSFCYAHDQKCKLDKYGSLNRKCIFVGYPYGKKGWRLYDLSSKAFFVSRDVVFYETEFPYSASASVSVPTIPDNVSEYDMDIVTTSSGTVAPTVLSTGPAHQDAFSVVLASAEQTASSVIPGLTGGSPVIEGSSRGSSSQVVSRGVEELGHRLRTKVPSTRLRDFVTNTVKIVSPSGLTDSPFPAHSSGNIYPIAHSINCDQFTSRHKYFLAAVIAGTELKSFNDVMDDPGWRQAMHNEIRELENNVTWRLESLPPRKKALGSRWVYKVKFKSDGSVKRLKARVVVFGNHQDEGIDYNDTFAPVAKMVTLRLFLVVGGAKNWELHQMDVHNAFLHGDLNEEVYMWVPPGFSQGKPDEVCRLLKSLYGLKQAPKCWFSKLSTALKQYDFIQSLSDYSLFTWSKNNVHINVLVYVDDLILYGNDSAALFSFKEYLSSYFHMKDLALLKYFLEQNHYLGSSDSPLFGDVERYRMLVGCLLYLSFTRPDLSFVVLLLSHFMHAPRLDHWTTALRVVKYLKCSPGQGILLKSIVIFS</sequence>
<dbReference type="PANTHER" id="PTHR42648:SF31">
    <property type="entry name" value="RNA-DIRECTED DNA POLYMERASE"/>
    <property type="match status" value="1"/>
</dbReference>
<dbReference type="InterPro" id="IPR036397">
    <property type="entry name" value="RNaseH_sf"/>
</dbReference>
<dbReference type="PROSITE" id="PS50994">
    <property type="entry name" value="INTEGRASE"/>
    <property type="match status" value="1"/>
</dbReference>
<dbReference type="GO" id="GO:0046872">
    <property type="term" value="F:metal ion binding"/>
    <property type="evidence" value="ECO:0007669"/>
    <property type="project" value="UniProtKB-KW"/>
</dbReference>
<dbReference type="GO" id="GO:0016787">
    <property type="term" value="F:hydrolase activity"/>
    <property type="evidence" value="ECO:0007669"/>
    <property type="project" value="UniProtKB-KW"/>
</dbReference>
<dbReference type="InterPro" id="IPR039537">
    <property type="entry name" value="Retrotran_Ty1/copia-like"/>
</dbReference>